<dbReference type="Proteomes" id="UP000217785">
    <property type="component" value="Unassembled WGS sequence"/>
</dbReference>
<dbReference type="AlphaFoldDB" id="A0A292YNV0"/>
<dbReference type="PROSITE" id="PS00409">
    <property type="entry name" value="PROKAR_NTER_METHYL"/>
    <property type="match status" value="1"/>
</dbReference>
<organism evidence="4 5">
    <name type="scientific">Effusibacillus lacus</name>
    <dbReference type="NCBI Taxonomy" id="1348429"/>
    <lineage>
        <taxon>Bacteria</taxon>
        <taxon>Bacillati</taxon>
        <taxon>Bacillota</taxon>
        <taxon>Bacilli</taxon>
        <taxon>Bacillales</taxon>
        <taxon>Alicyclobacillaceae</taxon>
        <taxon>Effusibacillus</taxon>
    </lineage>
</organism>
<proteinExistence type="predicted"/>
<keyword evidence="3" id="KW-1133">Transmembrane helix</keyword>
<evidence type="ECO:0000313" key="5">
    <source>
        <dbReference type="Proteomes" id="UP000217785"/>
    </source>
</evidence>
<evidence type="ECO:0000256" key="2">
    <source>
        <dbReference type="ARBA" id="ARBA00023287"/>
    </source>
</evidence>
<dbReference type="InterPro" id="IPR012902">
    <property type="entry name" value="N_methyl_site"/>
</dbReference>
<keyword evidence="5" id="KW-1185">Reference proteome</keyword>
<dbReference type="EMBL" id="BDUF01000068">
    <property type="protein sequence ID" value="GAX90866.1"/>
    <property type="molecule type" value="Genomic_DNA"/>
</dbReference>
<keyword evidence="3" id="KW-0812">Transmembrane</keyword>
<evidence type="ECO:0000256" key="3">
    <source>
        <dbReference type="SAM" id="Phobius"/>
    </source>
</evidence>
<comment type="subcellular location">
    <subcellularLocation>
        <location evidence="1">Cell surface</location>
    </subcellularLocation>
</comment>
<evidence type="ECO:0000256" key="1">
    <source>
        <dbReference type="ARBA" id="ARBA00004241"/>
    </source>
</evidence>
<sequence>MNRIHRIQKVSGKAGGFSLLESVTAIFVLTVGLAAAVPITISVQSKERLAAGMMQASELAINELERALADKMREGVWTVSDNGKQYSVQVRSTPDKAGSRVEVQVSFNERGNQHAVSYEALLPGFR</sequence>
<name>A0A292YNV0_9BACL</name>
<protein>
    <submittedName>
        <fullName evidence="4">Prepilin-type N-terminal cleavage/methylation domain-containing protein</fullName>
    </submittedName>
</protein>
<dbReference type="GO" id="GO:0030420">
    <property type="term" value="P:establishment of competence for transformation"/>
    <property type="evidence" value="ECO:0007669"/>
    <property type="project" value="UniProtKB-KW"/>
</dbReference>
<evidence type="ECO:0000313" key="4">
    <source>
        <dbReference type="EMBL" id="GAX90866.1"/>
    </source>
</evidence>
<accession>A0A292YNV0</accession>
<feature type="transmembrane region" description="Helical" evidence="3">
    <location>
        <begin position="23"/>
        <end position="43"/>
    </location>
</feature>
<dbReference type="GO" id="GO:0009986">
    <property type="term" value="C:cell surface"/>
    <property type="evidence" value="ECO:0007669"/>
    <property type="project" value="UniProtKB-SubCell"/>
</dbReference>
<dbReference type="RefSeq" id="WP_165912643.1">
    <property type="nucleotide sequence ID" value="NZ_BDUF01000068.1"/>
</dbReference>
<keyword evidence="2" id="KW-0178">Competence</keyword>
<reference evidence="5" key="1">
    <citation type="submission" date="2017-07" db="EMBL/GenBank/DDBJ databases">
        <title>Draft genome sequence of Effusibacillus lacus strain skLN1.</title>
        <authorList>
            <person name="Watanabe M."/>
            <person name="Kojima H."/>
            <person name="Fukui M."/>
        </authorList>
    </citation>
    <scope>NUCLEOTIDE SEQUENCE [LARGE SCALE GENOMIC DNA]</scope>
    <source>
        <strain evidence="5">skLN1</strain>
    </source>
</reference>
<comment type="caution">
    <text evidence="4">The sequence shown here is derived from an EMBL/GenBank/DDBJ whole genome shotgun (WGS) entry which is preliminary data.</text>
</comment>
<keyword evidence="3" id="KW-0472">Membrane</keyword>
<gene>
    <name evidence="4" type="ORF">EFBL_2508</name>
</gene>